<dbReference type="Proteomes" id="UP000268014">
    <property type="component" value="Unassembled WGS sequence"/>
</dbReference>
<sequence>MDVHIELSCSNADDIFAPHHRKLDEGKRIRHPPDKCLCFRRTCRSICQGSS</sequence>
<keyword evidence="2" id="KW-1185">Reference proteome</keyword>
<evidence type="ECO:0000313" key="2">
    <source>
        <dbReference type="Proteomes" id="UP000268014"/>
    </source>
</evidence>
<organism evidence="1 2">
    <name type="scientific">Haemonchus placei</name>
    <name type="common">Barber's pole worm</name>
    <dbReference type="NCBI Taxonomy" id="6290"/>
    <lineage>
        <taxon>Eukaryota</taxon>
        <taxon>Metazoa</taxon>
        <taxon>Ecdysozoa</taxon>
        <taxon>Nematoda</taxon>
        <taxon>Chromadorea</taxon>
        <taxon>Rhabditida</taxon>
        <taxon>Rhabditina</taxon>
        <taxon>Rhabditomorpha</taxon>
        <taxon>Strongyloidea</taxon>
        <taxon>Trichostrongylidae</taxon>
        <taxon>Haemonchus</taxon>
    </lineage>
</organism>
<protein>
    <submittedName>
        <fullName evidence="1">Uncharacterized protein</fullName>
    </submittedName>
</protein>
<gene>
    <name evidence="1" type="ORF">HPLM_LOCUS9430</name>
</gene>
<dbReference type="AlphaFoldDB" id="A0A3P7VSV5"/>
<proteinExistence type="predicted"/>
<name>A0A3P7VSV5_HAEPC</name>
<accession>A0A3P7VSV5</accession>
<evidence type="ECO:0000313" key="1">
    <source>
        <dbReference type="EMBL" id="VDO37474.1"/>
    </source>
</evidence>
<reference evidence="1 2" key="1">
    <citation type="submission" date="2018-11" db="EMBL/GenBank/DDBJ databases">
        <authorList>
            <consortium name="Pathogen Informatics"/>
        </authorList>
    </citation>
    <scope>NUCLEOTIDE SEQUENCE [LARGE SCALE GENOMIC DNA]</scope>
    <source>
        <strain evidence="1 2">MHpl1</strain>
    </source>
</reference>
<dbReference type="EMBL" id="UZAF01017061">
    <property type="protein sequence ID" value="VDO37474.1"/>
    <property type="molecule type" value="Genomic_DNA"/>
</dbReference>